<feature type="region of interest" description="Disordered" evidence="1">
    <location>
        <begin position="15"/>
        <end position="37"/>
    </location>
</feature>
<organism evidence="3 4">
    <name type="scientific">Portunus trituberculatus</name>
    <name type="common">Swimming crab</name>
    <name type="synonym">Neptunus trituberculatus</name>
    <dbReference type="NCBI Taxonomy" id="210409"/>
    <lineage>
        <taxon>Eukaryota</taxon>
        <taxon>Metazoa</taxon>
        <taxon>Ecdysozoa</taxon>
        <taxon>Arthropoda</taxon>
        <taxon>Crustacea</taxon>
        <taxon>Multicrustacea</taxon>
        <taxon>Malacostraca</taxon>
        <taxon>Eumalacostraca</taxon>
        <taxon>Eucarida</taxon>
        <taxon>Decapoda</taxon>
        <taxon>Pleocyemata</taxon>
        <taxon>Brachyura</taxon>
        <taxon>Eubrachyura</taxon>
        <taxon>Portunoidea</taxon>
        <taxon>Portunidae</taxon>
        <taxon>Portuninae</taxon>
        <taxon>Portunus</taxon>
    </lineage>
</organism>
<gene>
    <name evidence="3" type="ORF">E2C01_011899</name>
</gene>
<evidence type="ECO:0000256" key="2">
    <source>
        <dbReference type="SAM" id="Phobius"/>
    </source>
</evidence>
<evidence type="ECO:0000313" key="3">
    <source>
        <dbReference type="EMBL" id="MPC18996.1"/>
    </source>
</evidence>
<keyword evidence="2" id="KW-0472">Membrane</keyword>
<evidence type="ECO:0000313" key="4">
    <source>
        <dbReference type="Proteomes" id="UP000324222"/>
    </source>
</evidence>
<feature type="transmembrane region" description="Helical" evidence="2">
    <location>
        <begin position="116"/>
        <end position="144"/>
    </location>
</feature>
<reference evidence="3 4" key="1">
    <citation type="submission" date="2019-05" db="EMBL/GenBank/DDBJ databases">
        <title>Another draft genome of Portunus trituberculatus and its Hox gene families provides insights of decapod evolution.</title>
        <authorList>
            <person name="Jeong J.-H."/>
            <person name="Song I."/>
            <person name="Kim S."/>
            <person name="Choi T."/>
            <person name="Kim D."/>
            <person name="Ryu S."/>
            <person name="Kim W."/>
        </authorList>
    </citation>
    <scope>NUCLEOTIDE SEQUENCE [LARGE SCALE GENOMIC DNA]</scope>
    <source>
        <tissue evidence="3">Muscle</tissue>
    </source>
</reference>
<dbReference type="AlphaFoldDB" id="A0A5B7DD28"/>
<name>A0A5B7DD28_PORTR</name>
<dbReference type="EMBL" id="VSRR010000729">
    <property type="protein sequence ID" value="MPC18996.1"/>
    <property type="molecule type" value="Genomic_DNA"/>
</dbReference>
<accession>A0A5B7DD28</accession>
<keyword evidence="2" id="KW-0812">Transmembrane</keyword>
<evidence type="ECO:0000256" key="1">
    <source>
        <dbReference type="SAM" id="MobiDB-lite"/>
    </source>
</evidence>
<comment type="caution">
    <text evidence="3">The sequence shown here is derived from an EMBL/GenBank/DDBJ whole genome shotgun (WGS) entry which is preliminary data.</text>
</comment>
<proteinExistence type="predicted"/>
<protein>
    <submittedName>
        <fullName evidence="3">Uncharacterized protein</fullName>
    </submittedName>
</protein>
<dbReference type="Proteomes" id="UP000324222">
    <property type="component" value="Unassembled WGS sequence"/>
</dbReference>
<sequence>MMFCHVDTVDTLDGRGVSRERQPVGRSTSEQGKDQVEGNVPLDIPQTVVGAIPNGLCHLGLRLYFLSIATSATDQVSSPLSLRCGTGSAFGDPPSLFLLPSIALPLSSLSRVSMTLVIAVTNLVFLHSALEALSNAILVLIFLYDVQ</sequence>
<keyword evidence="2" id="KW-1133">Transmembrane helix</keyword>
<keyword evidence="4" id="KW-1185">Reference proteome</keyword>